<evidence type="ECO:0000256" key="7">
    <source>
        <dbReference type="ARBA" id="ARBA00022527"/>
    </source>
</evidence>
<dbReference type="FunFam" id="3.30.200.20:FF:000432">
    <property type="entry name" value="LRR receptor-like serine/threonine-protein kinase EFR"/>
    <property type="match status" value="1"/>
</dbReference>
<evidence type="ECO:0000256" key="5">
    <source>
        <dbReference type="ARBA" id="ARBA00012513"/>
    </source>
</evidence>
<evidence type="ECO:0000256" key="18">
    <source>
        <dbReference type="ARBA" id="ARBA00023136"/>
    </source>
</evidence>
<keyword evidence="11" id="KW-0812">Transmembrane</keyword>
<dbReference type="Gene3D" id="3.80.10.10">
    <property type="entry name" value="Ribonuclease Inhibitor"/>
    <property type="match status" value="3"/>
</dbReference>
<dbReference type="FunFam" id="3.80.10.10:FF:000275">
    <property type="entry name" value="Leucine-rich repeat receptor-like protein kinase"/>
    <property type="match status" value="1"/>
</dbReference>
<evidence type="ECO:0000256" key="3">
    <source>
        <dbReference type="ARBA" id="ARBA00008684"/>
    </source>
</evidence>
<dbReference type="Gene3D" id="1.10.510.10">
    <property type="entry name" value="Transferase(Phosphotransferase) domain 1"/>
    <property type="match status" value="1"/>
</dbReference>
<evidence type="ECO:0000256" key="6">
    <source>
        <dbReference type="ARBA" id="ARBA00022475"/>
    </source>
</evidence>
<dbReference type="InterPro" id="IPR013210">
    <property type="entry name" value="LRR_N_plant-typ"/>
</dbReference>
<dbReference type="SUPFAM" id="SSF56112">
    <property type="entry name" value="Protein kinase-like (PK-like)"/>
    <property type="match status" value="1"/>
</dbReference>
<evidence type="ECO:0000256" key="14">
    <source>
        <dbReference type="ARBA" id="ARBA00022741"/>
    </source>
</evidence>
<dbReference type="InterPro" id="IPR017441">
    <property type="entry name" value="Protein_kinase_ATP_BS"/>
</dbReference>
<dbReference type="InterPro" id="IPR000719">
    <property type="entry name" value="Prot_kinase_dom"/>
</dbReference>
<dbReference type="InterPro" id="IPR051809">
    <property type="entry name" value="Plant_receptor-like_S/T_kinase"/>
</dbReference>
<keyword evidence="18" id="KW-0472">Membrane</keyword>
<evidence type="ECO:0000256" key="4">
    <source>
        <dbReference type="ARBA" id="ARBA00009592"/>
    </source>
</evidence>
<dbReference type="InterPro" id="IPR001611">
    <property type="entry name" value="Leu-rich_rpt"/>
</dbReference>
<evidence type="ECO:0000256" key="13">
    <source>
        <dbReference type="ARBA" id="ARBA00022737"/>
    </source>
</evidence>
<keyword evidence="14 23" id="KW-0547">Nucleotide-binding</keyword>
<keyword evidence="19" id="KW-0675">Receptor</keyword>
<evidence type="ECO:0000256" key="23">
    <source>
        <dbReference type="PROSITE-ProRule" id="PRU10141"/>
    </source>
</evidence>
<dbReference type="Pfam" id="PF08263">
    <property type="entry name" value="LRRNT_2"/>
    <property type="match status" value="1"/>
</dbReference>
<feature type="domain" description="Protein kinase" evidence="24">
    <location>
        <begin position="522"/>
        <end position="789"/>
    </location>
</feature>
<keyword evidence="8" id="KW-0597">Phosphoprotein</keyword>
<evidence type="ECO:0000256" key="8">
    <source>
        <dbReference type="ARBA" id="ARBA00022553"/>
    </source>
</evidence>
<evidence type="ECO:0000256" key="9">
    <source>
        <dbReference type="ARBA" id="ARBA00022614"/>
    </source>
</evidence>
<feature type="binding site" evidence="23">
    <location>
        <position position="550"/>
    </location>
    <ligand>
        <name>ATP</name>
        <dbReference type="ChEBI" id="CHEBI:30616"/>
    </ligand>
</feature>
<protein>
    <recommendedName>
        <fullName evidence="5">non-specific serine/threonine protein kinase</fullName>
        <ecNumber evidence="5">2.7.11.1</ecNumber>
    </recommendedName>
</protein>
<evidence type="ECO:0000256" key="10">
    <source>
        <dbReference type="ARBA" id="ARBA00022679"/>
    </source>
</evidence>
<keyword evidence="10" id="KW-0808">Transferase</keyword>
<comment type="catalytic activity">
    <reaction evidence="21">
        <text>L-threonyl-[protein] + ATP = O-phospho-L-threonyl-[protein] + ADP + H(+)</text>
        <dbReference type="Rhea" id="RHEA:46608"/>
        <dbReference type="Rhea" id="RHEA-COMP:11060"/>
        <dbReference type="Rhea" id="RHEA-COMP:11605"/>
        <dbReference type="ChEBI" id="CHEBI:15378"/>
        <dbReference type="ChEBI" id="CHEBI:30013"/>
        <dbReference type="ChEBI" id="CHEBI:30616"/>
        <dbReference type="ChEBI" id="CHEBI:61977"/>
        <dbReference type="ChEBI" id="CHEBI:456216"/>
        <dbReference type="EC" id="2.7.11.1"/>
    </reaction>
</comment>
<dbReference type="Gene3D" id="3.30.200.20">
    <property type="entry name" value="Phosphorylase Kinase, domain 1"/>
    <property type="match status" value="1"/>
</dbReference>
<dbReference type="GO" id="GO:0005886">
    <property type="term" value="C:plasma membrane"/>
    <property type="evidence" value="ECO:0007669"/>
    <property type="project" value="UniProtKB-SubCell"/>
</dbReference>
<dbReference type="EC" id="2.7.11.1" evidence="5"/>
<keyword evidence="20" id="KW-0325">Glycoprotein</keyword>
<comment type="subcellular location">
    <subcellularLocation>
        <location evidence="1">Cell membrane</location>
        <topology evidence="1">Single-pass membrane protein</topology>
    </subcellularLocation>
    <subcellularLocation>
        <location evidence="2">Membrane</location>
        <topology evidence="2">Single-pass type I membrane protein</topology>
    </subcellularLocation>
</comment>
<evidence type="ECO:0000313" key="25">
    <source>
        <dbReference type="EMBL" id="VFU29988.1"/>
    </source>
</evidence>
<organism evidence="25">
    <name type="scientific">Salix viminalis</name>
    <name type="common">Common osier</name>
    <name type="synonym">Basket willow</name>
    <dbReference type="NCBI Taxonomy" id="40686"/>
    <lineage>
        <taxon>Eukaryota</taxon>
        <taxon>Viridiplantae</taxon>
        <taxon>Streptophyta</taxon>
        <taxon>Embryophyta</taxon>
        <taxon>Tracheophyta</taxon>
        <taxon>Spermatophyta</taxon>
        <taxon>Magnoliopsida</taxon>
        <taxon>eudicotyledons</taxon>
        <taxon>Gunneridae</taxon>
        <taxon>Pentapetalae</taxon>
        <taxon>rosids</taxon>
        <taxon>fabids</taxon>
        <taxon>Malpighiales</taxon>
        <taxon>Salicaceae</taxon>
        <taxon>Saliceae</taxon>
        <taxon>Salix</taxon>
    </lineage>
</organism>
<dbReference type="Pfam" id="PF00560">
    <property type="entry name" value="LRR_1"/>
    <property type="match status" value="3"/>
</dbReference>
<evidence type="ECO:0000256" key="22">
    <source>
        <dbReference type="ARBA" id="ARBA00048679"/>
    </source>
</evidence>
<keyword evidence="12" id="KW-0732">Signal</keyword>
<dbReference type="InterPro" id="IPR011009">
    <property type="entry name" value="Kinase-like_dom_sf"/>
</dbReference>
<name>A0A6N2KQR5_SALVM</name>
<dbReference type="GO" id="GO:0004674">
    <property type="term" value="F:protein serine/threonine kinase activity"/>
    <property type="evidence" value="ECO:0007669"/>
    <property type="project" value="UniProtKB-KW"/>
</dbReference>
<dbReference type="InterPro" id="IPR032675">
    <property type="entry name" value="LRR_dom_sf"/>
</dbReference>
<dbReference type="SMART" id="SM00369">
    <property type="entry name" value="LRR_TYP"/>
    <property type="match status" value="6"/>
</dbReference>
<keyword evidence="6" id="KW-1003">Cell membrane</keyword>
<evidence type="ECO:0000256" key="2">
    <source>
        <dbReference type="ARBA" id="ARBA00004479"/>
    </source>
</evidence>
<dbReference type="Pfam" id="PF00069">
    <property type="entry name" value="Pkinase"/>
    <property type="match status" value="1"/>
</dbReference>
<evidence type="ECO:0000259" key="24">
    <source>
        <dbReference type="PROSITE" id="PS50011"/>
    </source>
</evidence>
<evidence type="ECO:0000256" key="21">
    <source>
        <dbReference type="ARBA" id="ARBA00047899"/>
    </source>
</evidence>
<evidence type="ECO:0000256" key="11">
    <source>
        <dbReference type="ARBA" id="ARBA00022692"/>
    </source>
</evidence>
<proteinExistence type="inferred from homology"/>
<keyword evidence="13" id="KW-0677">Repeat</keyword>
<comment type="similarity">
    <text evidence="4">Belongs to the RLP family.</text>
</comment>
<dbReference type="PROSITE" id="PS00108">
    <property type="entry name" value="PROTEIN_KINASE_ST"/>
    <property type="match status" value="1"/>
</dbReference>
<dbReference type="PROSITE" id="PS00107">
    <property type="entry name" value="PROTEIN_KINASE_ATP"/>
    <property type="match status" value="1"/>
</dbReference>
<dbReference type="SUPFAM" id="SSF52058">
    <property type="entry name" value="L domain-like"/>
    <property type="match status" value="2"/>
</dbReference>
<reference evidence="25" key="1">
    <citation type="submission" date="2019-03" db="EMBL/GenBank/DDBJ databases">
        <authorList>
            <person name="Mank J."/>
            <person name="Almeida P."/>
        </authorList>
    </citation>
    <scope>NUCLEOTIDE SEQUENCE</scope>
    <source>
        <strain evidence="25">78183</strain>
    </source>
</reference>
<dbReference type="PANTHER" id="PTHR27008">
    <property type="entry name" value="OS04G0122200 PROTEIN"/>
    <property type="match status" value="1"/>
</dbReference>
<evidence type="ECO:0000256" key="15">
    <source>
        <dbReference type="ARBA" id="ARBA00022777"/>
    </source>
</evidence>
<evidence type="ECO:0000256" key="12">
    <source>
        <dbReference type="ARBA" id="ARBA00022729"/>
    </source>
</evidence>
<evidence type="ECO:0000256" key="19">
    <source>
        <dbReference type="ARBA" id="ARBA00023170"/>
    </source>
</evidence>
<dbReference type="InterPro" id="IPR003591">
    <property type="entry name" value="Leu-rich_rpt_typical-subtyp"/>
</dbReference>
<dbReference type="PROSITE" id="PS50011">
    <property type="entry name" value="PROTEIN_KINASE_DOM"/>
    <property type="match status" value="1"/>
</dbReference>
<accession>A0A6N2KQR5</accession>
<dbReference type="FunFam" id="3.80.10.10:FF:000041">
    <property type="entry name" value="LRR receptor-like serine/threonine-protein kinase ERECTA"/>
    <property type="match status" value="1"/>
</dbReference>
<dbReference type="SMART" id="SM00220">
    <property type="entry name" value="S_TKc"/>
    <property type="match status" value="1"/>
</dbReference>
<dbReference type="InterPro" id="IPR055414">
    <property type="entry name" value="LRR_R13L4/SHOC2-like"/>
</dbReference>
<dbReference type="FunFam" id="1.10.510.10:FF:000358">
    <property type="entry name" value="Putative leucine-rich repeat receptor-like serine/threonine-protein kinase"/>
    <property type="match status" value="1"/>
</dbReference>
<evidence type="ECO:0000256" key="17">
    <source>
        <dbReference type="ARBA" id="ARBA00022989"/>
    </source>
</evidence>
<keyword evidence="15" id="KW-0418">Kinase</keyword>
<keyword evidence="7" id="KW-0723">Serine/threonine-protein kinase</keyword>
<dbReference type="Pfam" id="PF23598">
    <property type="entry name" value="LRR_14"/>
    <property type="match status" value="1"/>
</dbReference>
<gene>
    <name evidence="25" type="ORF">SVIM_LOCUS111982</name>
</gene>
<keyword evidence="9" id="KW-0433">Leucine-rich repeat</keyword>
<dbReference type="InterPro" id="IPR008271">
    <property type="entry name" value="Ser/Thr_kinase_AS"/>
</dbReference>
<dbReference type="GO" id="GO:0005524">
    <property type="term" value="F:ATP binding"/>
    <property type="evidence" value="ECO:0007669"/>
    <property type="project" value="UniProtKB-UniRule"/>
</dbReference>
<dbReference type="AlphaFoldDB" id="A0A6N2KQR5"/>
<evidence type="ECO:0000256" key="1">
    <source>
        <dbReference type="ARBA" id="ARBA00004162"/>
    </source>
</evidence>
<dbReference type="PANTHER" id="PTHR27008:SF592">
    <property type="entry name" value="LEUCINE-RICH REPEAT RECEPTOR-LIKE PROTEIN KINASE FAMILY PROTEIN-RELATED"/>
    <property type="match status" value="1"/>
</dbReference>
<dbReference type="EMBL" id="CAADRP010000558">
    <property type="protein sequence ID" value="VFU29988.1"/>
    <property type="molecule type" value="Genomic_DNA"/>
</dbReference>
<comment type="similarity">
    <text evidence="3">Belongs to the protein kinase superfamily. Ser/Thr protein kinase family.</text>
</comment>
<evidence type="ECO:0000256" key="16">
    <source>
        <dbReference type="ARBA" id="ARBA00022840"/>
    </source>
</evidence>
<keyword evidence="16 23" id="KW-0067">ATP-binding</keyword>
<keyword evidence="17" id="KW-1133">Transmembrane helix</keyword>
<dbReference type="FunFam" id="3.80.10.10:FF:001158">
    <property type="entry name" value="Leucine-rich repeat protein kinase family protein"/>
    <property type="match status" value="1"/>
</dbReference>
<comment type="catalytic activity">
    <reaction evidence="22">
        <text>L-seryl-[protein] + ATP = O-phospho-L-seryl-[protein] + ADP + H(+)</text>
        <dbReference type="Rhea" id="RHEA:17989"/>
        <dbReference type="Rhea" id="RHEA-COMP:9863"/>
        <dbReference type="Rhea" id="RHEA-COMP:11604"/>
        <dbReference type="ChEBI" id="CHEBI:15378"/>
        <dbReference type="ChEBI" id="CHEBI:29999"/>
        <dbReference type="ChEBI" id="CHEBI:30616"/>
        <dbReference type="ChEBI" id="CHEBI:83421"/>
        <dbReference type="ChEBI" id="CHEBI:456216"/>
        <dbReference type="EC" id="2.7.11.1"/>
    </reaction>
</comment>
<sequence>MGMLLFINYKEATTSGFSNETDQHALLAIKDLISHDPSSSLSSWNSSLQFCSWRGVTCGRRHRRVTSLNLSSLDLAGPLSPHVGNLSFLRLIDLRRNRFHQILPPEIGRLFRLRYLDLAYNSFQGELPSNLSNFSNLVFLNLWGNNFTGRIPSELGSLSKLLRLNLGSNHFTGSIPPSFGNLSSLQGLNLGSNNLEGIIPDELGRLSALDFLALFSINLSGMVPEQLYNLSSLTLLSLANNQLTGPLPRSIGSTLPNLKLLTLALNQFSGHIPESFVNCSGLVDFDLSSNALTGPVPNNLGNMQNLERINFGTNPLGDENGSDLTFLTSLTNCTNLRMMGFFENHLRGVLPISIANLSTNLYWLTLQTNYLTGDIPVEIENLKNLGFLDFSENMLTGRLPDSIGKLSKLQHLYVYTNKIFGNIPSSFGNLSQMLRKPFSILMVKYQLKEFSPMLVHFQLPEMTSYVEESRHCNCMNAQIRDKRLEFIGRRKQKKSGSSLASPLEKKYQRVSYSELVHATGGFSSTNIIGDGKYGTVYKGTLGSDDQVAVKVFKLRQRGASKTFMAEINALRNIRHRNLVRIVNSCSTIDFKGNDFKALIFEFMSNGSLESWLHPSSAESQDFKNLSLLQRINIATDVALALDYLHNQCETTVLHCDLKPSNILLDNDLTAQVGDFGLAKILLAAAGESFSTDSSSICIRGTIGYVAPEYGMGGEASTQGDVYSYGILLLEMFTGKRPVDSMFTGDFNLHSFVKAALPDRVMEIIDPLLSIDIQEEVQTRRNGPRGRSSVSIEKVKKCLESILQIGLRCSADLPGERMVIADVPSELHKTTKILSNS</sequence>
<evidence type="ECO:0000256" key="20">
    <source>
        <dbReference type="ARBA" id="ARBA00023180"/>
    </source>
</evidence>